<protein>
    <submittedName>
        <fullName evidence="1">Uncharacterized protein</fullName>
    </submittedName>
</protein>
<accession>A0ACC2X0W8</accession>
<organism evidence="1 2">
    <name type="scientific">Naganishia adeliensis</name>
    <dbReference type="NCBI Taxonomy" id="92952"/>
    <lineage>
        <taxon>Eukaryota</taxon>
        <taxon>Fungi</taxon>
        <taxon>Dikarya</taxon>
        <taxon>Basidiomycota</taxon>
        <taxon>Agaricomycotina</taxon>
        <taxon>Tremellomycetes</taxon>
        <taxon>Filobasidiales</taxon>
        <taxon>Filobasidiaceae</taxon>
        <taxon>Naganishia</taxon>
    </lineage>
</organism>
<sequence>MEEQQPAPAFPLSSSDYHPEQNINDETREAVNRLAILAEHSVENLQANEQHHGLYEPETPGQHHDLNGREHDQHHQIDQHQMDPELHDPQQQQQHLPPSMTEALDQQNLEHLRHAEGLLSFANESGNNEYYGNQADNLSRMLEAQTVDTLGGEGNMEGGAHGGGQLDENGYPLDPGLNTSLYATAQEAQHAAMMAAEHGGHMMDGVDGIDDYHSAGSSQRMMDGGRKRKRTTKETVPAEAVKLKKDVHKEVERKRRAVINEGVAAIAAVLPTNEKQKGLILAQAAQYIQQLQENERINTNSWAEEKGMLEQDIADLRSQLQHTQARLEQEHAHFERIDLAWREAEDRAASLQSELDRLRRRLAGDTEGDHTGADHDALDDTLDNADDFAIETTEGMTEAMPTGESAEHGAGHGHDEHDHVGYAVEPNEADELGA</sequence>
<proteinExistence type="predicted"/>
<keyword evidence="2" id="KW-1185">Reference proteome</keyword>
<reference evidence="1" key="1">
    <citation type="submission" date="2023-04" db="EMBL/GenBank/DDBJ databases">
        <title>Draft Genome sequencing of Naganishia species isolated from polar environments using Oxford Nanopore Technology.</title>
        <authorList>
            <person name="Leo P."/>
            <person name="Venkateswaran K."/>
        </authorList>
    </citation>
    <scope>NUCLEOTIDE SEQUENCE</scope>
    <source>
        <strain evidence="1">MNA-CCFEE 5262</strain>
    </source>
</reference>
<evidence type="ECO:0000313" key="2">
    <source>
        <dbReference type="Proteomes" id="UP001230649"/>
    </source>
</evidence>
<comment type="caution">
    <text evidence="1">The sequence shown here is derived from an EMBL/GenBank/DDBJ whole genome shotgun (WGS) entry which is preliminary data.</text>
</comment>
<gene>
    <name evidence="1" type="ORF">QFC20_000631</name>
</gene>
<dbReference type="Proteomes" id="UP001230649">
    <property type="component" value="Unassembled WGS sequence"/>
</dbReference>
<dbReference type="EMBL" id="JASBWS010000003">
    <property type="protein sequence ID" value="KAJ9116696.1"/>
    <property type="molecule type" value="Genomic_DNA"/>
</dbReference>
<name>A0ACC2X0W8_9TREE</name>
<evidence type="ECO:0000313" key="1">
    <source>
        <dbReference type="EMBL" id="KAJ9116696.1"/>
    </source>
</evidence>